<dbReference type="Pfam" id="PF02769">
    <property type="entry name" value="AIRS_C"/>
    <property type="match status" value="1"/>
</dbReference>
<feature type="binding site" evidence="2">
    <location>
        <position position="41"/>
    </location>
    <ligand>
        <name>Mg(2+)</name>
        <dbReference type="ChEBI" id="CHEBI:18420"/>
        <label>4</label>
    </ligand>
</feature>
<dbReference type="Gene3D" id="3.90.650.10">
    <property type="entry name" value="PurM-like C-terminal domain"/>
    <property type="match status" value="1"/>
</dbReference>
<feature type="binding site" evidence="2">
    <location>
        <position position="71"/>
    </location>
    <ligand>
        <name>Mg(2+)</name>
        <dbReference type="ChEBI" id="CHEBI:18420"/>
        <label>2</label>
    </ligand>
</feature>
<dbReference type="InterPro" id="IPR010918">
    <property type="entry name" value="PurM-like_C_dom"/>
</dbReference>
<comment type="caution">
    <text evidence="2">Lacks conserved residue(s) required for the propagation of feature annotation.</text>
</comment>
<comment type="function">
    <text evidence="2">Catalyzes the ATP-dependent phosphorylation of thiamine-monophosphate (TMP) to form thiamine-pyrophosphate (TPP), the active form of vitamin B1.</text>
</comment>
<dbReference type="InterPro" id="IPR016188">
    <property type="entry name" value="PurM-like_N"/>
</dbReference>
<dbReference type="CDD" id="cd02194">
    <property type="entry name" value="ThiL"/>
    <property type="match status" value="1"/>
</dbReference>
<name>A0ABP9QQF5_9RHOO</name>
<dbReference type="HAMAP" id="MF_02128">
    <property type="entry name" value="TMP_kinase"/>
    <property type="match status" value="1"/>
</dbReference>
<evidence type="ECO:0000256" key="1">
    <source>
        <dbReference type="ARBA" id="ARBA00022977"/>
    </source>
</evidence>
<dbReference type="PIRSF" id="PIRSF005303">
    <property type="entry name" value="Thiam_monoph_kin"/>
    <property type="match status" value="1"/>
</dbReference>
<feature type="binding site" evidence="2">
    <location>
        <position position="26"/>
    </location>
    <ligand>
        <name>Mg(2+)</name>
        <dbReference type="ChEBI" id="CHEBI:18420"/>
        <label>3</label>
    </ligand>
</feature>
<feature type="binding site" evidence="2">
    <location>
        <position position="209"/>
    </location>
    <ligand>
        <name>ATP</name>
        <dbReference type="ChEBI" id="CHEBI:30616"/>
    </ligand>
</feature>
<dbReference type="EC" id="2.7.4.16" evidence="2"/>
<evidence type="ECO:0000313" key="6">
    <source>
        <dbReference type="Proteomes" id="UP001500547"/>
    </source>
</evidence>
<feature type="binding site" evidence="2">
    <location>
        <position position="26"/>
    </location>
    <ligand>
        <name>Mg(2+)</name>
        <dbReference type="ChEBI" id="CHEBI:18420"/>
        <label>4</label>
    </ligand>
</feature>
<feature type="binding site" evidence="2">
    <location>
        <position position="42"/>
    </location>
    <ligand>
        <name>Mg(2+)</name>
        <dbReference type="ChEBI" id="CHEBI:18420"/>
        <label>1</label>
    </ligand>
</feature>
<comment type="pathway">
    <text evidence="2">Cofactor biosynthesis; thiamine diphosphate biosynthesis; thiamine diphosphate from thiamine phosphate: step 1/1.</text>
</comment>
<dbReference type="SUPFAM" id="SSF55326">
    <property type="entry name" value="PurM N-terminal domain-like"/>
    <property type="match status" value="1"/>
</dbReference>
<feature type="binding site" evidence="2">
    <location>
        <position position="71"/>
    </location>
    <ligand>
        <name>Mg(2+)</name>
        <dbReference type="ChEBI" id="CHEBI:18420"/>
        <label>4</label>
    </ligand>
</feature>
<comment type="miscellaneous">
    <text evidence="2">Reaction mechanism of ThiL seems to utilize a direct, inline transfer of the gamma-phosphate of ATP to TMP rather than a phosphorylated enzyme intermediate.</text>
</comment>
<accession>A0ABP9QQF5</accession>
<feature type="binding site" evidence="2">
    <location>
        <position position="43"/>
    </location>
    <ligand>
        <name>Mg(2+)</name>
        <dbReference type="ChEBI" id="CHEBI:18420"/>
        <label>2</label>
    </ligand>
</feature>
<evidence type="ECO:0000313" key="5">
    <source>
        <dbReference type="EMBL" id="GAA5165897.1"/>
    </source>
</evidence>
<feature type="binding site" evidence="2">
    <location>
        <position position="142"/>
    </location>
    <ligand>
        <name>ATP</name>
        <dbReference type="ChEBI" id="CHEBI:30616"/>
    </ligand>
</feature>
<comment type="caution">
    <text evidence="5">The sequence shown here is derived from an EMBL/GenBank/DDBJ whole genome shotgun (WGS) entry which is preliminary data.</text>
</comment>
<feature type="binding site" evidence="2">
    <location>
        <position position="258"/>
    </location>
    <ligand>
        <name>substrate</name>
    </ligand>
</feature>
<feature type="binding site" evidence="2">
    <location>
        <position position="314"/>
    </location>
    <ligand>
        <name>substrate</name>
    </ligand>
</feature>
<keyword evidence="2 5" id="KW-0418">Kinase</keyword>
<dbReference type="InterPro" id="IPR006283">
    <property type="entry name" value="ThiL-like"/>
</dbReference>
<feature type="binding site" evidence="2">
    <location>
        <position position="210"/>
    </location>
    <ligand>
        <name>Mg(2+)</name>
        <dbReference type="ChEBI" id="CHEBI:18420"/>
        <label>5</label>
    </ligand>
</feature>
<organism evidence="5 6">
    <name type="scientific">Viridibacterium curvum</name>
    <dbReference type="NCBI Taxonomy" id="1101404"/>
    <lineage>
        <taxon>Bacteria</taxon>
        <taxon>Pseudomonadati</taxon>
        <taxon>Pseudomonadota</taxon>
        <taxon>Betaproteobacteria</taxon>
        <taxon>Rhodocyclales</taxon>
        <taxon>Rhodocyclaceae</taxon>
        <taxon>Viridibacterium</taxon>
    </lineage>
</organism>
<feature type="binding site" evidence="2">
    <location>
        <position position="71"/>
    </location>
    <ligand>
        <name>Mg(2+)</name>
        <dbReference type="ChEBI" id="CHEBI:18420"/>
        <label>3</label>
    </ligand>
</feature>
<keyword evidence="2" id="KW-0479">Metal-binding</keyword>
<keyword evidence="2" id="KW-0067">ATP-binding</keyword>
<feature type="binding site" evidence="2">
    <location>
        <position position="207"/>
    </location>
    <ligand>
        <name>Mg(2+)</name>
        <dbReference type="ChEBI" id="CHEBI:18420"/>
        <label>3</label>
    </ligand>
</feature>
<gene>
    <name evidence="2 5" type="primary">thiL</name>
    <name evidence="5" type="ORF">GCM10025770_22190</name>
</gene>
<dbReference type="NCBIfam" id="TIGR01379">
    <property type="entry name" value="thiL"/>
    <property type="match status" value="1"/>
</dbReference>
<dbReference type="SUPFAM" id="SSF56042">
    <property type="entry name" value="PurM C-terminal domain-like"/>
    <property type="match status" value="1"/>
</dbReference>
<sequence>MTSEFDLIRQHFTRATTHTDLAVGDDGALLRVAPGMQLVVSTDMLVAGTHFLPDADPADIGWKTAAVNISDMAAMAAQPRWITLALALPAAEVDWVARFAEGFAACCAAFNVDWIGGDTTRGPLNLCATVFGEVPVGRAVLRSGGSAGDDIWVSGQPGLAALGLQALLGQRELAGEARTSCLAALLRPQPRVALGLALRSVATAMLDVSDGLLGDLQHILERSGCGAQLEEVALPLAPVLAACGDAQAARDALLRGGDDYELLFCTPSTQRDTLQALSDKLALPLSRIGCLVEGEGIVLCRQDGSREALAGRGYDHFGKPGGN</sequence>
<proteinExistence type="inferred from homology"/>
<dbReference type="Proteomes" id="UP001500547">
    <property type="component" value="Unassembled WGS sequence"/>
</dbReference>
<comment type="catalytic activity">
    <reaction evidence="2">
        <text>thiamine phosphate + ATP = thiamine diphosphate + ADP</text>
        <dbReference type="Rhea" id="RHEA:15913"/>
        <dbReference type="ChEBI" id="CHEBI:30616"/>
        <dbReference type="ChEBI" id="CHEBI:37575"/>
        <dbReference type="ChEBI" id="CHEBI:58937"/>
        <dbReference type="ChEBI" id="CHEBI:456216"/>
        <dbReference type="EC" id="2.7.4.16"/>
    </reaction>
</comment>
<dbReference type="InterPro" id="IPR036921">
    <property type="entry name" value="PurM-like_N_sf"/>
</dbReference>
<feature type="binding site" evidence="2">
    <location>
        <begin position="117"/>
        <end position="118"/>
    </location>
    <ligand>
        <name>ATP</name>
        <dbReference type="ChEBI" id="CHEBI:30616"/>
    </ligand>
</feature>
<comment type="similarity">
    <text evidence="2">Belongs to the thiamine-monophosphate kinase family.</text>
</comment>
<evidence type="ECO:0000259" key="3">
    <source>
        <dbReference type="Pfam" id="PF00586"/>
    </source>
</evidence>
<feature type="domain" description="PurM-like N-terminal" evidence="3">
    <location>
        <begin position="24"/>
        <end position="134"/>
    </location>
</feature>
<evidence type="ECO:0000259" key="4">
    <source>
        <dbReference type="Pfam" id="PF02769"/>
    </source>
</evidence>
<dbReference type="RefSeq" id="WP_345533019.1">
    <property type="nucleotide sequence ID" value="NZ_BAABLD010000008.1"/>
</dbReference>
<dbReference type="PANTHER" id="PTHR30270:SF0">
    <property type="entry name" value="THIAMINE-MONOPHOSPHATE KINASE"/>
    <property type="match status" value="1"/>
</dbReference>
<dbReference type="GO" id="GO:0016301">
    <property type="term" value="F:kinase activity"/>
    <property type="evidence" value="ECO:0007669"/>
    <property type="project" value="UniProtKB-KW"/>
</dbReference>
<dbReference type="PANTHER" id="PTHR30270">
    <property type="entry name" value="THIAMINE-MONOPHOSPHATE KINASE"/>
    <property type="match status" value="1"/>
</dbReference>
<dbReference type="Pfam" id="PF00586">
    <property type="entry name" value="AIRS"/>
    <property type="match status" value="1"/>
</dbReference>
<keyword evidence="2" id="KW-0460">Magnesium</keyword>
<feature type="domain" description="PurM-like C-terminal" evidence="4">
    <location>
        <begin position="147"/>
        <end position="297"/>
    </location>
</feature>
<dbReference type="Gene3D" id="3.30.1330.10">
    <property type="entry name" value="PurM-like, N-terminal domain"/>
    <property type="match status" value="1"/>
</dbReference>
<feature type="binding site" evidence="2">
    <location>
        <position position="43"/>
    </location>
    <ligand>
        <name>Mg(2+)</name>
        <dbReference type="ChEBI" id="CHEBI:18420"/>
        <label>1</label>
    </ligand>
</feature>
<feature type="binding site" evidence="2">
    <location>
        <position position="50"/>
    </location>
    <ligand>
        <name>substrate</name>
    </ligand>
</feature>
<keyword evidence="6" id="KW-1185">Reference proteome</keyword>
<dbReference type="InterPro" id="IPR036676">
    <property type="entry name" value="PurM-like_C_sf"/>
</dbReference>
<keyword evidence="1 2" id="KW-0784">Thiamine biosynthesis</keyword>
<keyword evidence="2" id="KW-0808">Transferase</keyword>
<protein>
    <recommendedName>
        <fullName evidence="2">Thiamine-monophosphate kinase</fullName>
        <shortName evidence="2">TMP kinase</shortName>
        <shortName evidence="2">Thiamine-phosphate kinase</shortName>
        <ecNumber evidence="2">2.7.4.16</ecNumber>
    </recommendedName>
</protein>
<keyword evidence="2" id="KW-0547">Nucleotide-binding</keyword>
<dbReference type="EMBL" id="BAABLD010000008">
    <property type="protein sequence ID" value="GAA5165897.1"/>
    <property type="molecule type" value="Genomic_DNA"/>
</dbReference>
<evidence type="ECO:0000256" key="2">
    <source>
        <dbReference type="HAMAP-Rule" id="MF_02128"/>
    </source>
</evidence>
<reference evidence="6" key="1">
    <citation type="journal article" date="2019" name="Int. J. Syst. Evol. Microbiol.">
        <title>The Global Catalogue of Microorganisms (GCM) 10K type strain sequencing project: providing services to taxonomists for standard genome sequencing and annotation.</title>
        <authorList>
            <consortium name="The Broad Institute Genomics Platform"/>
            <consortium name="The Broad Institute Genome Sequencing Center for Infectious Disease"/>
            <person name="Wu L."/>
            <person name="Ma J."/>
        </authorList>
    </citation>
    <scope>NUCLEOTIDE SEQUENCE [LARGE SCALE GENOMIC DNA]</scope>
    <source>
        <strain evidence="6">JCM 18715</strain>
    </source>
</reference>
<feature type="binding site" evidence="2">
    <location>
        <position position="118"/>
    </location>
    <ligand>
        <name>Mg(2+)</name>
        <dbReference type="ChEBI" id="CHEBI:18420"/>
        <label>1</label>
    </ligand>
</feature>